<dbReference type="SUPFAM" id="SSF53474">
    <property type="entry name" value="alpha/beta-Hydrolases"/>
    <property type="match status" value="1"/>
</dbReference>
<keyword evidence="5" id="KW-0378">Hydrolase</keyword>
<dbReference type="PRINTS" id="PR00862">
    <property type="entry name" value="PROLIGOPTASE"/>
</dbReference>
<evidence type="ECO:0000256" key="3">
    <source>
        <dbReference type="ARBA" id="ARBA00011897"/>
    </source>
</evidence>
<dbReference type="PANTHER" id="PTHR42881:SF2">
    <property type="entry name" value="PROLYL ENDOPEPTIDASE"/>
    <property type="match status" value="1"/>
</dbReference>
<evidence type="ECO:0000256" key="1">
    <source>
        <dbReference type="ARBA" id="ARBA00001070"/>
    </source>
</evidence>
<organism evidence="9 10">
    <name type="scientific">Snuella lapsa</name>
    <dbReference type="NCBI Taxonomy" id="870481"/>
    <lineage>
        <taxon>Bacteria</taxon>
        <taxon>Pseudomonadati</taxon>
        <taxon>Bacteroidota</taxon>
        <taxon>Flavobacteriia</taxon>
        <taxon>Flavobacteriales</taxon>
        <taxon>Flavobacteriaceae</taxon>
        <taxon>Snuella</taxon>
    </lineage>
</organism>
<gene>
    <name evidence="9" type="ORF">GCM10022395_26450</name>
</gene>
<feature type="domain" description="Peptidase S9A N-terminal" evidence="8">
    <location>
        <begin position="16"/>
        <end position="412"/>
    </location>
</feature>
<dbReference type="InterPro" id="IPR002470">
    <property type="entry name" value="Peptidase_S9A"/>
</dbReference>
<comment type="catalytic activity">
    <reaction evidence="1">
        <text>Hydrolysis of Pro-|-Xaa &gt;&gt; Ala-|-Xaa in oligopeptides.</text>
        <dbReference type="EC" id="3.4.21.26"/>
    </reaction>
</comment>
<comment type="caution">
    <text evidence="9">The sequence shown here is derived from an EMBL/GenBank/DDBJ whole genome shotgun (WGS) entry which is preliminary data.</text>
</comment>
<dbReference type="InterPro" id="IPR023302">
    <property type="entry name" value="Pept_S9A_N"/>
</dbReference>
<dbReference type="Pfam" id="PF00326">
    <property type="entry name" value="Peptidase_S9"/>
    <property type="match status" value="1"/>
</dbReference>
<dbReference type="EC" id="3.4.21.26" evidence="3"/>
<dbReference type="EMBL" id="BAABCY010000074">
    <property type="protein sequence ID" value="GAA3576302.1"/>
    <property type="molecule type" value="Genomic_DNA"/>
</dbReference>
<evidence type="ECO:0000256" key="2">
    <source>
        <dbReference type="ARBA" id="ARBA00005228"/>
    </source>
</evidence>
<comment type="similarity">
    <text evidence="2">Belongs to the peptidase S9A family.</text>
</comment>
<sequence length="694" mass="77677">MHTKAYKNGLVNYPKTKAVAIVDSYFGIEVKDPYRWLEDDKSEETKAWVKAQNKVSNTYLETIPYRNELKNRLTHLWNYEKISAPFTEGQYTYFSKNDGLQNQHVIYRKKDNGKEEVFLDPNTFSKDGTTSLGSLSFSEDGSRLAYSVSEGGSDWRKILVMNTETKTLIEDTIIDVKFGNIAWYKNEGFYYSSYDKPNGSELSAKTDQHKLYYHKLGTSQTKDLLIFGGTPKEKHRYIYGSVTEDNKFLIISAKIATSGNKLFIKDLSKPNSKFITILDHADSDTFIIENKENTLFLVTNLNAPNKKIVTVDATNPTPEHWVDFIPETDQVLSPSTGGGFFFAHYMVDALSKVKQYDYKGTLIREIKLPGTGTANGFGGKRKDKTLYFSFTNYYTPSSIYAFNPNSGKTKLYWTPFIDFNSADYESRQVFYASKDGTKIPMIITHKKGLQKNSKNPTILYGYGGFNISLTPAFGITNAIWMELGGILAVPNIRGGGEYGRSWHDAGIQLKKQNVFDDFIAAGEYLIENNYTSSDYLAIRGGSNGGLLVGAIMTQRPKLAKVALPAVGVLDMLRYHTFTAGAGWAYDYGTANDTKIMFDYLKGYSPVHNVKTGTSYPATLITTGDHDDRVVPAHSFKFAAELQSKQTGPNPTLIRIETNAGHGAGTPISKIIDQYADIFGFTLYNMGFKALPTKA</sequence>
<evidence type="ECO:0000256" key="6">
    <source>
        <dbReference type="ARBA" id="ARBA00022825"/>
    </source>
</evidence>
<evidence type="ECO:0000259" key="8">
    <source>
        <dbReference type="Pfam" id="PF02897"/>
    </source>
</evidence>
<dbReference type="InterPro" id="IPR029058">
    <property type="entry name" value="AB_hydrolase_fold"/>
</dbReference>
<dbReference type="InterPro" id="IPR002471">
    <property type="entry name" value="Pept_S9_AS"/>
</dbReference>
<reference evidence="10" key="1">
    <citation type="journal article" date="2019" name="Int. J. Syst. Evol. Microbiol.">
        <title>The Global Catalogue of Microorganisms (GCM) 10K type strain sequencing project: providing services to taxonomists for standard genome sequencing and annotation.</title>
        <authorList>
            <consortium name="The Broad Institute Genomics Platform"/>
            <consortium name="The Broad Institute Genome Sequencing Center for Infectious Disease"/>
            <person name="Wu L."/>
            <person name="Ma J."/>
        </authorList>
    </citation>
    <scope>NUCLEOTIDE SEQUENCE [LARGE SCALE GENOMIC DNA]</scope>
    <source>
        <strain evidence="10">JCM 17111</strain>
    </source>
</reference>
<dbReference type="Proteomes" id="UP001500954">
    <property type="component" value="Unassembled WGS sequence"/>
</dbReference>
<dbReference type="InterPro" id="IPR001375">
    <property type="entry name" value="Peptidase_S9_cat"/>
</dbReference>
<dbReference type="PANTHER" id="PTHR42881">
    <property type="entry name" value="PROLYL ENDOPEPTIDASE"/>
    <property type="match status" value="1"/>
</dbReference>
<dbReference type="SUPFAM" id="SSF50993">
    <property type="entry name" value="Peptidase/esterase 'gauge' domain"/>
    <property type="match status" value="1"/>
</dbReference>
<evidence type="ECO:0000313" key="9">
    <source>
        <dbReference type="EMBL" id="GAA3576302.1"/>
    </source>
</evidence>
<evidence type="ECO:0000259" key="7">
    <source>
        <dbReference type="Pfam" id="PF00326"/>
    </source>
</evidence>
<dbReference type="Gene3D" id="3.40.50.1820">
    <property type="entry name" value="alpha/beta hydrolase"/>
    <property type="match status" value="1"/>
</dbReference>
<dbReference type="Pfam" id="PF02897">
    <property type="entry name" value="Peptidase_S9_N"/>
    <property type="match status" value="1"/>
</dbReference>
<accession>A0ABP6Y2J8</accession>
<evidence type="ECO:0000313" key="10">
    <source>
        <dbReference type="Proteomes" id="UP001500954"/>
    </source>
</evidence>
<feature type="domain" description="Peptidase S9 prolyl oligopeptidase catalytic" evidence="7">
    <location>
        <begin position="476"/>
        <end position="686"/>
    </location>
</feature>
<dbReference type="Gene3D" id="2.130.10.120">
    <property type="entry name" value="Prolyl oligopeptidase, N-terminal domain"/>
    <property type="match status" value="1"/>
</dbReference>
<keyword evidence="6" id="KW-0720">Serine protease</keyword>
<protein>
    <recommendedName>
        <fullName evidence="3">prolyl oligopeptidase</fullName>
        <ecNumber evidence="3">3.4.21.26</ecNumber>
    </recommendedName>
</protein>
<dbReference type="InterPro" id="IPR051167">
    <property type="entry name" value="Prolyl_oligopep/macrocyclase"/>
</dbReference>
<dbReference type="PROSITE" id="PS00708">
    <property type="entry name" value="PRO_ENDOPEP_SER"/>
    <property type="match status" value="1"/>
</dbReference>
<keyword evidence="10" id="KW-1185">Reference proteome</keyword>
<keyword evidence="4" id="KW-0645">Protease</keyword>
<proteinExistence type="inferred from homology"/>
<dbReference type="RefSeq" id="WP_345006769.1">
    <property type="nucleotide sequence ID" value="NZ_BAABCY010000074.1"/>
</dbReference>
<evidence type="ECO:0000256" key="5">
    <source>
        <dbReference type="ARBA" id="ARBA00022801"/>
    </source>
</evidence>
<evidence type="ECO:0000256" key="4">
    <source>
        <dbReference type="ARBA" id="ARBA00022670"/>
    </source>
</evidence>
<name>A0ABP6Y2J8_9FLAO</name>